<reference evidence="2 3" key="1">
    <citation type="journal article" date="2015" name="Nat. Commun.">
        <title>Outbred genome sequencing and CRISPR/Cas9 gene editing in butterflies.</title>
        <authorList>
            <person name="Li X."/>
            <person name="Fan D."/>
            <person name="Zhang W."/>
            <person name="Liu G."/>
            <person name="Zhang L."/>
            <person name="Zhao L."/>
            <person name="Fang X."/>
            <person name="Chen L."/>
            <person name="Dong Y."/>
            <person name="Chen Y."/>
            <person name="Ding Y."/>
            <person name="Zhao R."/>
            <person name="Feng M."/>
            <person name="Zhu Y."/>
            <person name="Feng Y."/>
            <person name="Jiang X."/>
            <person name="Zhu D."/>
            <person name="Xiang H."/>
            <person name="Feng X."/>
            <person name="Li S."/>
            <person name="Wang J."/>
            <person name="Zhang G."/>
            <person name="Kronforst M.R."/>
            <person name="Wang W."/>
        </authorList>
    </citation>
    <scope>NUCLEOTIDE SEQUENCE [LARGE SCALE GENOMIC DNA]</scope>
    <source>
        <strain evidence="2">Ya'a_city_454_Pm</strain>
        <tissue evidence="2">Whole body</tissue>
    </source>
</reference>
<keyword evidence="3" id="KW-1185">Reference proteome</keyword>
<evidence type="ECO:0000313" key="3">
    <source>
        <dbReference type="Proteomes" id="UP000053240"/>
    </source>
</evidence>
<dbReference type="InParanoid" id="A0A194QXB3"/>
<feature type="compositionally biased region" description="Low complexity" evidence="1">
    <location>
        <begin position="27"/>
        <end position="45"/>
    </location>
</feature>
<accession>A0A194QXB3</accession>
<sequence length="82" mass="8898">MLAGEEASIELVQRWLQRRNSDEADTGSSSGSPGARAGRRSSLALTPEDEPLVDVAVSTPFMVTQYNPNLGHSCKSEQKSEY</sequence>
<dbReference type="AlphaFoldDB" id="A0A194QXB3"/>
<proteinExistence type="predicted"/>
<feature type="region of interest" description="Disordered" evidence="1">
    <location>
        <begin position="18"/>
        <end position="51"/>
    </location>
</feature>
<gene>
    <name evidence="2" type="ORF">RR48_13229</name>
</gene>
<evidence type="ECO:0000313" key="2">
    <source>
        <dbReference type="EMBL" id="KPJ09595.1"/>
    </source>
</evidence>
<protein>
    <submittedName>
        <fullName evidence="2">Uncharacterized protein</fullName>
    </submittedName>
</protein>
<evidence type="ECO:0000256" key="1">
    <source>
        <dbReference type="SAM" id="MobiDB-lite"/>
    </source>
</evidence>
<name>A0A194QXB3_PAPMA</name>
<organism evidence="2 3">
    <name type="scientific">Papilio machaon</name>
    <name type="common">Old World swallowtail butterfly</name>
    <dbReference type="NCBI Taxonomy" id="76193"/>
    <lineage>
        <taxon>Eukaryota</taxon>
        <taxon>Metazoa</taxon>
        <taxon>Ecdysozoa</taxon>
        <taxon>Arthropoda</taxon>
        <taxon>Hexapoda</taxon>
        <taxon>Insecta</taxon>
        <taxon>Pterygota</taxon>
        <taxon>Neoptera</taxon>
        <taxon>Endopterygota</taxon>
        <taxon>Lepidoptera</taxon>
        <taxon>Glossata</taxon>
        <taxon>Ditrysia</taxon>
        <taxon>Papilionoidea</taxon>
        <taxon>Papilionidae</taxon>
        <taxon>Papilioninae</taxon>
        <taxon>Papilio</taxon>
    </lineage>
</organism>
<dbReference type="Proteomes" id="UP000053240">
    <property type="component" value="Unassembled WGS sequence"/>
</dbReference>
<dbReference type="EMBL" id="KQ461073">
    <property type="protein sequence ID" value="KPJ09595.1"/>
    <property type="molecule type" value="Genomic_DNA"/>
</dbReference>